<sequence length="918" mass="101900">MWKMPACPVFKGAFRIQLGSTLGLVDPVIPHMNIDPMPLDSALSVDAVLKNCTANGGGCIDDEIQRPDGPVDSHSINSVDSGMHDGAIENTVCPHAEDLESNTRSVPGSLQLSPLSLNKLDKGSGVLHVWYLLLDGLATAITSCPCSFQPQTLTTLFELLHNTADVPGSSFALYCVNHLLLPMLQSWLRHGSRIPGYWDKGAINFRQCCGLTTDLVVEFISKFTGKLKSGEVHMLELMLKQLFDVLNECVAQPTEVISRLGCSCIRHVLLSSGPFLTEPMWNISAQCLERTFTITTYSVRQLMTLFHPNSDNFYGDIGQVKVATRKDCVAMDSIRLRQLAQQVFLLDSQMCSIPQLQYDLEEDKSFVFLLYPPEHHDSLNPDHISARVPLRDIVVGLLSNQLLLQTLDCILLDGVGDVKQSKTTANRVSLPGLLPYMSTRSIMAFLSILESSYQIACEFDMRPGLKFLLQKVIGLEVAANLYRQAGASMVLYLHTLTHLCSHLDGLSMEKVQTVLAESQTSDGGSTKCTLSAVTCNKKTGDSNKAAVNATRCILEDKESEPAFQPTKANASEIEPGSKTKVEPTSVTQDVTAKNLQTCPAEDPQTTWCVPTQTTVPRWKSVGMSSFAKPWDSADVFLPLLRHKCDEVCQQYVDILAEGNDESIVDRMANRPLFFLIAQPDDITELTKPHKSKSKDVKTRKPPLRSEKQGKDEILEPATVITPAETQLVGQNGTELENHSSSEDDEKHEKTSEDITEKIDDEDAKRLCSKRQLRAERESKVYSVATEKVIQNLIGQYKRHKQQNAMPSSFIKFARRHPSAASRVPRREPVDDAIDKQQKSSIMKDSEARRRSWSEMLVMVLQLFLHLPDPRFHPLLPAVFFCVNQLIAMPKNLASVMSWLSGSSALVSCITLVPRPRVP</sequence>
<evidence type="ECO:0000256" key="1">
    <source>
        <dbReference type="SAM" id="MobiDB-lite"/>
    </source>
</evidence>
<accession>A0A2T7P4Q3</accession>
<feature type="region of interest" description="Disordered" evidence="1">
    <location>
        <begin position="563"/>
        <end position="584"/>
    </location>
</feature>
<gene>
    <name evidence="2" type="ORF">C0Q70_10986</name>
</gene>
<evidence type="ECO:0000313" key="3">
    <source>
        <dbReference type="Proteomes" id="UP000245119"/>
    </source>
</evidence>
<reference evidence="2 3" key="1">
    <citation type="submission" date="2018-04" db="EMBL/GenBank/DDBJ databases">
        <title>The genome of golden apple snail Pomacea canaliculata provides insight into stress tolerance and invasive adaptation.</title>
        <authorList>
            <person name="Liu C."/>
            <person name="Liu B."/>
            <person name="Ren Y."/>
            <person name="Zhang Y."/>
            <person name="Wang H."/>
            <person name="Li S."/>
            <person name="Jiang F."/>
            <person name="Yin L."/>
            <person name="Zhang G."/>
            <person name="Qian W."/>
            <person name="Fan W."/>
        </authorList>
    </citation>
    <scope>NUCLEOTIDE SEQUENCE [LARGE SCALE GENOMIC DNA]</scope>
    <source>
        <strain evidence="2">SZHN2017</strain>
        <tissue evidence="2">Muscle</tissue>
    </source>
</reference>
<name>A0A2T7P4Q3_POMCA</name>
<dbReference type="EMBL" id="PZQS01000006">
    <property type="protein sequence ID" value="PVD28399.1"/>
    <property type="molecule type" value="Genomic_DNA"/>
</dbReference>
<proteinExistence type="predicted"/>
<evidence type="ECO:0000313" key="2">
    <source>
        <dbReference type="EMBL" id="PVD28399.1"/>
    </source>
</evidence>
<keyword evidence="3" id="KW-1185">Reference proteome</keyword>
<dbReference type="AlphaFoldDB" id="A0A2T7P4Q3"/>
<dbReference type="STRING" id="400727.A0A2T7P4Q3"/>
<protein>
    <submittedName>
        <fullName evidence="2">Uncharacterized protein</fullName>
    </submittedName>
</protein>
<feature type="compositionally biased region" description="Basic and acidic residues" evidence="1">
    <location>
        <begin position="735"/>
        <end position="753"/>
    </location>
</feature>
<dbReference type="Proteomes" id="UP000245119">
    <property type="component" value="Linkage Group LG6"/>
</dbReference>
<dbReference type="OrthoDB" id="10002886at2759"/>
<feature type="compositionally biased region" description="Basic and acidic residues" evidence="1">
    <location>
        <begin position="693"/>
        <end position="713"/>
    </location>
</feature>
<organism evidence="2 3">
    <name type="scientific">Pomacea canaliculata</name>
    <name type="common">Golden apple snail</name>
    <dbReference type="NCBI Taxonomy" id="400727"/>
    <lineage>
        <taxon>Eukaryota</taxon>
        <taxon>Metazoa</taxon>
        <taxon>Spiralia</taxon>
        <taxon>Lophotrochozoa</taxon>
        <taxon>Mollusca</taxon>
        <taxon>Gastropoda</taxon>
        <taxon>Caenogastropoda</taxon>
        <taxon>Architaenioglossa</taxon>
        <taxon>Ampullarioidea</taxon>
        <taxon>Ampullariidae</taxon>
        <taxon>Pomacea</taxon>
    </lineage>
</organism>
<feature type="compositionally biased region" description="Polar residues" evidence="1">
    <location>
        <begin position="723"/>
        <end position="734"/>
    </location>
</feature>
<comment type="caution">
    <text evidence="2">The sequence shown here is derived from an EMBL/GenBank/DDBJ whole genome shotgun (WGS) entry which is preliminary data.</text>
</comment>
<feature type="region of interest" description="Disordered" evidence="1">
    <location>
        <begin position="685"/>
        <end position="753"/>
    </location>
</feature>